<dbReference type="Proteomes" id="UP000558488">
    <property type="component" value="Unassembled WGS sequence"/>
</dbReference>
<proteinExistence type="predicted"/>
<gene>
    <name evidence="1" type="ORF">mPipKuh1_010548</name>
</gene>
<name>A0A7J7RGR7_PIPKU</name>
<dbReference type="EMBL" id="JACAGB010000075">
    <property type="protein sequence ID" value="KAF6275194.1"/>
    <property type="molecule type" value="Genomic_DNA"/>
</dbReference>
<accession>A0A7J7RGR7</accession>
<comment type="caution">
    <text evidence="1">The sequence shown here is derived from an EMBL/GenBank/DDBJ whole genome shotgun (WGS) entry which is preliminary data.</text>
</comment>
<reference evidence="1 2" key="1">
    <citation type="journal article" date="2020" name="Nature">
        <title>Six reference-quality genomes reveal evolution of bat adaptations.</title>
        <authorList>
            <person name="Jebb D."/>
            <person name="Huang Z."/>
            <person name="Pippel M."/>
            <person name="Hughes G.M."/>
            <person name="Lavrichenko K."/>
            <person name="Devanna P."/>
            <person name="Winkler S."/>
            <person name="Jermiin L.S."/>
            <person name="Skirmuntt E.C."/>
            <person name="Katzourakis A."/>
            <person name="Burkitt-Gray L."/>
            <person name="Ray D.A."/>
            <person name="Sullivan K.A.M."/>
            <person name="Roscito J.G."/>
            <person name="Kirilenko B.M."/>
            <person name="Davalos L.M."/>
            <person name="Corthals A.P."/>
            <person name="Power M.L."/>
            <person name="Jones G."/>
            <person name="Ransome R.D."/>
            <person name="Dechmann D.K.N."/>
            <person name="Locatelli A.G."/>
            <person name="Puechmaille S.J."/>
            <person name="Fedrigo O."/>
            <person name="Jarvis E.D."/>
            <person name="Hiller M."/>
            <person name="Vernes S.C."/>
            <person name="Myers E.W."/>
            <person name="Teeling E.C."/>
        </authorList>
    </citation>
    <scope>NUCLEOTIDE SEQUENCE [LARGE SCALE GENOMIC DNA]</scope>
    <source>
        <strain evidence="1">MPipKuh1</strain>
        <tissue evidence="1">Flight muscle</tissue>
    </source>
</reference>
<dbReference type="AlphaFoldDB" id="A0A7J7RGR7"/>
<organism evidence="1 2">
    <name type="scientific">Pipistrellus kuhlii</name>
    <name type="common">Kuhl's pipistrelle</name>
    <dbReference type="NCBI Taxonomy" id="59472"/>
    <lineage>
        <taxon>Eukaryota</taxon>
        <taxon>Metazoa</taxon>
        <taxon>Chordata</taxon>
        <taxon>Craniata</taxon>
        <taxon>Vertebrata</taxon>
        <taxon>Euteleostomi</taxon>
        <taxon>Mammalia</taxon>
        <taxon>Eutheria</taxon>
        <taxon>Laurasiatheria</taxon>
        <taxon>Chiroptera</taxon>
        <taxon>Yangochiroptera</taxon>
        <taxon>Vespertilionidae</taxon>
        <taxon>Pipistrellus</taxon>
    </lineage>
</organism>
<evidence type="ECO:0000313" key="1">
    <source>
        <dbReference type="EMBL" id="KAF6275194.1"/>
    </source>
</evidence>
<sequence>MPGRSSGNTANRPAGPAPRCCGLCHSRERPRAGPKEGGVVGTRSFSPFRCPLSVWSPRNGGDCECARTGRVSLAKPGLGAWQHQLFLACTTAGNGKNPLKEGHSQVSPAVFGRPWRGMPGMACDLPSPRHAAQNGT</sequence>
<protein>
    <submittedName>
        <fullName evidence="1">Uncharacterized protein</fullName>
    </submittedName>
</protein>
<keyword evidence="2" id="KW-1185">Reference proteome</keyword>
<evidence type="ECO:0000313" key="2">
    <source>
        <dbReference type="Proteomes" id="UP000558488"/>
    </source>
</evidence>